<dbReference type="AlphaFoldDB" id="A0A5B7IQX1"/>
<proteinExistence type="predicted"/>
<evidence type="ECO:0000313" key="2">
    <source>
        <dbReference type="Proteomes" id="UP000324222"/>
    </source>
</evidence>
<dbReference type="Proteomes" id="UP000324222">
    <property type="component" value="Unassembled WGS sequence"/>
</dbReference>
<dbReference type="EMBL" id="VSRR010061581">
    <property type="protein sequence ID" value="MPC83118.1"/>
    <property type="molecule type" value="Genomic_DNA"/>
</dbReference>
<accession>A0A5B7IQX1</accession>
<evidence type="ECO:0000313" key="1">
    <source>
        <dbReference type="EMBL" id="MPC83118.1"/>
    </source>
</evidence>
<reference evidence="1 2" key="1">
    <citation type="submission" date="2019-05" db="EMBL/GenBank/DDBJ databases">
        <title>Another draft genome of Portunus trituberculatus and its Hox gene families provides insights of decapod evolution.</title>
        <authorList>
            <person name="Jeong J.-H."/>
            <person name="Song I."/>
            <person name="Kim S."/>
            <person name="Choi T."/>
            <person name="Kim D."/>
            <person name="Ryu S."/>
            <person name="Kim W."/>
        </authorList>
    </citation>
    <scope>NUCLEOTIDE SEQUENCE [LARGE SCALE GENOMIC DNA]</scope>
    <source>
        <tissue evidence="1">Muscle</tissue>
    </source>
</reference>
<protein>
    <submittedName>
        <fullName evidence="1">Uncharacterized protein</fullName>
    </submittedName>
</protein>
<sequence>MAEDETEDELAEKEIFSNPVKLPHLRAAACWRKTSAGGCQSSACVEESVESMSSSPLHR</sequence>
<gene>
    <name evidence="1" type="ORF">E2C01_077811</name>
</gene>
<organism evidence="1 2">
    <name type="scientific">Portunus trituberculatus</name>
    <name type="common">Swimming crab</name>
    <name type="synonym">Neptunus trituberculatus</name>
    <dbReference type="NCBI Taxonomy" id="210409"/>
    <lineage>
        <taxon>Eukaryota</taxon>
        <taxon>Metazoa</taxon>
        <taxon>Ecdysozoa</taxon>
        <taxon>Arthropoda</taxon>
        <taxon>Crustacea</taxon>
        <taxon>Multicrustacea</taxon>
        <taxon>Malacostraca</taxon>
        <taxon>Eumalacostraca</taxon>
        <taxon>Eucarida</taxon>
        <taxon>Decapoda</taxon>
        <taxon>Pleocyemata</taxon>
        <taxon>Brachyura</taxon>
        <taxon>Eubrachyura</taxon>
        <taxon>Portunoidea</taxon>
        <taxon>Portunidae</taxon>
        <taxon>Portuninae</taxon>
        <taxon>Portunus</taxon>
    </lineage>
</organism>
<keyword evidence="2" id="KW-1185">Reference proteome</keyword>
<name>A0A5B7IQX1_PORTR</name>
<comment type="caution">
    <text evidence="1">The sequence shown here is derived from an EMBL/GenBank/DDBJ whole genome shotgun (WGS) entry which is preliminary data.</text>
</comment>